<dbReference type="EMBL" id="FZNT01000009">
    <property type="protein sequence ID" value="SNR69762.1"/>
    <property type="molecule type" value="Genomic_DNA"/>
</dbReference>
<sequence>MKKELIFNSDLHFEHKLWRRELFFWEDELKSFQNRLKELVKRWDDKEMLAQLEHYQNQFMIQENAIDKLQDHINVHETIIANSSKKGKDVLDISLVKMHVEFRNKMEVQRHIYRDLKDEFFKFLTKYM</sequence>
<name>A0A238YFL2_9FLAO</name>
<dbReference type="AlphaFoldDB" id="A0A238YFL2"/>
<feature type="coiled-coil region" evidence="1">
    <location>
        <begin position="22"/>
        <end position="72"/>
    </location>
</feature>
<evidence type="ECO:0000256" key="1">
    <source>
        <dbReference type="SAM" id="Coils"/>
    </source>
</evidence>
<protein>
    <submittedName>
        <fullName evidence="2">Uncharacterized protein</fullName>
    </submittedName>
</protein>
<dbReference type="Proteomes" id="UP000198384">
    <property type="component" value="Unassembled WGS sequence"/>
</dbReference>
<organism evidence="2 3">
    <name type="scientific">Lutibacter agarilyticus</name>
    <dbReference type="NCBI Taxonomy" id="1109740"/>
    <lineage>
        <taxon>Bacteria</taxon>
        <taxon>Pseudomonadati</taxon>
        <taxon>Bacteroidota</taxon>
        <taxon>Flavobacteriia</taxon>
        <taxon>Flavobacteriales</taxon>
        <taxon>Flavobacteriaceae</taxon>
        <taxon>Lutibacter</taxon>
    </lineage>
</organism>
<evidence type="ECO:0000313" key="2">
    <source>
        <dbReference type="EMBL" id="SNR69762.1"/>
    </source>
</evidence>
<dbReference type="OrthoDB" id="680366at2"/>
<proteinExistence type="predicted"/>
<keyword evidence="1" id="KW-0175">Coiled coil</keyword>
<dbReference type="RefSeq" id="WP_089382450.1">
    <property type="nucleotide sequence ID" value="NZ_FZNT01000009.1"/>
</dbReference>
<reference evidence="2 3" key="1">
    <citation type="submission" date="2017-06" db="EMBL/GenBank/DDBJ databases">
        <authorList>
            <person name="Kim H.J."/>
            <person name="Triplett B.A."/>
        </authorList>
    </citation>
    <scope>NUCLEOTIDE SEQUENCE [LARGE SCALE GENOMIC DNA]</scope>
    <source>
        <strain evidence="2 3">DSM 29150</strain>
    </source>
</reference>
<accession>A0A238YFL2</accession>
<gene>
    <name evidence="2" type="ORF">SAMN06265371_10924</name>
</gene>
<keyword evidence="3" id="KW-1185">Reference proteome</keyword>
<evidence type="ECO:0000313" key="3">
    <source>
        <dbReference type="Proteomes" id="UP000198384"/>
    </source>
</evidence>